<evidence type="ECO:0000256" key="9">
    <source>
        <dbReference type="SAM" id="Phobius"/>
    </source>
</evidence>
<feature type="transmembrane region" description="Helical" evidence="9">
    <location>
        <begin position="260"/>
        <end position="282"/>
    </location>
</feature>
<feature type="transmembrane region" description="Helical" evidence="9">
    <location>
        <begin position="364"/>
        <end position="385"/>
    </location>
</feature>
<evidence type="ECO:0000313" key="13">
    <source>
        <dbReference type="EMBL" id="GAA3357129.1"/>
    </source>
</evidence>
<evidence type="ECO:0000256" key="2">
    <source>
        <dbReference type="ARBA" id="ARBA00008240"/>
    </source>
</evidence>
<evidence type="ECO:0000256" key="7">
    <source>
        <dbReference type="ARBA" id="ARBA00022989"/>
    </source>
</evidence>
<reference evidence="11" key="1">
    <citation type="journal article" date="2014" name="Int. J. Syst. Evol. Microbiol.">
        <title>Complete genome of a new Firmicutes species belonging to the dominant human colonic microbiota ('Ruminococcus bicirculans') reveals two chromosomes and a selective capacity to utilize plant glucans.</title>
        <authorList>
            <consortium name="NISC Comparative Sequencing Program"/>
            <person name="Wegmann U."/>
            <person name="Louis P."/>
            <person name="Goesmann A."/>
            <person name="Henrissat B."/>
            <person name="Duncan S.H."/>
            <person name="Flint H.J."/>
        </authorList>
    </citation>
    <scope>NUCLEOTIDE SEQUENCE</scope>
    <source>
        <strain evidence="11">JCM 9687</strain>
    </source>
</reference>
<keyword evidence="14" id="KW-1185">Reference proteome</keyword>
<feature type="transmembrane region" description="Helical" evidence="9">
    <location>
        <begin position="397"/>
        <end position="420"/>
    </location>
</feature>
<dbReference type="PROSITE" id="PS50850">
    <property type="entry name" value="MFS"/>
    <property type="match status" value="1"/>
</dbReference>
<feature type="transmembrane region" description="Helical" evidence="9">
    <location>
        <begin position="333"/>
        <end position="352"/>
    </location>
</feature>
<dbReference type="InterPro" id="IPR036259">
    <property type="entry name" value="MFS_trans_sf"/>
</dbReference>
<dbReference type="Pfam" id="PF07690">
    <property type="entry name" value="MFS_1"/>
    <property type="match status" value="1"/>
</dbReference>
<dbReference type="EMBL" id="BAAAYK010000018">
    <property type="protein sequence ID" value="GAA3353561.1"/>
    <property type="molecule type" value="Genomic_DNA"/>
</dbReference>
<dbReference type="InterPro" id="IPR005829">
    <property type="entry name" value="Sugar_transporter_CS"/>
</dbReference>
<evidence type="ECO:0000256" key="8">
    <source>
        <dbReference type="ARBA" id="ARBA00023136"/>
    </source>
</evidence>
<feature type="transmembrane region" description="Helical" evidence="9">
    <location>
        <begin position="302"/>
        <end position="321"/>
    </location>
</feature>
<evidence type="ECO:0000259" key="10">
    <source>
        <dbReference type="PROSITE" id="PS50850"/>
    </source>
</evidence>
<evidence type="ECO:0000256" key="1">
    <source>
        <dbReference type="ARBA" id="ARBA00004651"/>
    </source>
</evidence>
<evidence type="ECO:0000256" key="3">
    <source>
        <dbReference type="ARBA" id="ARBA00022448"/>
    </source>
</evidence>
<accession>A0ABP6RIC8</accession>
<dbReference type="InterPro" id="IPR020846">
    <property type="entry name" value="MFS_dom"/>
</dbReference>
<gene>
    <name evidence="11" type="primary">proP_1</name>
    <name evidence="12" type="synonym">proP_2</name>
    <name evidence="13" type="synonym">proP_3</name>
    <name evidence="11" type="ORF">GCM10020366_06580</name>
    <name evidence="12" type="ORF">GCM10020366_07290</name>
    <name evidence="13" type="ORF">GCM10020366_23900</name>
</gene>
<dbReference type="InterPro" id="IPR011701">
    <property type="entry name" value="MFS"/>
</dbReference>
<protein>
    <submittedName>
        <fullName evidence="11">Glycine betaine/L-proline transporter ProP</fullName>
    </submittedName>
</protein>
<dbReference type="InterPro" id="IPR051084">
    <property type="entry name" value="H+-coupled_symporters"/>
</dbReference>
<organism evidence="11 14">
    <name type="scientific">Saccharopolyspora gregorii</name>
    <dbReference type="NCBI Taxonomy" id="33914"/>
    <lineage>
        <taxon>Bacteria</taxon>
        <taxon>Bacillati</taxon>
        <taxon>Actinomycetota</taxon>
        <taxon>Actinomycetes</taxon>
        <taxon>Pseudonocardiales</taxon>
        <taxon>Pseudonocardiaceae</taxon>
        <taxon>Saccharopolyspora</taxon>
    </lineage>
</organism>
<evidence type="ECO:0000313" key="12">
    <source>
        <dbReference type="EMBL" id="GAA3353561.1"/>
    </source>
</evidence>
<dbReference type="Gene3D" id="1.20.1250.20">
    <property type="entry name" value="MFS general substrate transporter like domains"/>
    <property type="match status" value="2"/>
</dbReference>
<feature type="domain" description="Major facilitator superfamily (MFS) profile" evidence="10">
    <location>
        <begin position="30"/>
        <end position="450"/>
    </location>
</feature>
<sequence>MSGASSSNAESDDFSVSDVTVTEPGVIRRAVGAAAIGNVTEWFDFGVYSYLAVKIESVFFAGLSPTMGTIATLGTFAAAFLVRPFGGLFFGPLGDRIGRQKVLSLTVIMMAISTFIIGILPDYHAIGVAAPMLLLLARLLQGFSTGGEYGGAMAFIAEYAPDRKRGFLCSFLEFGTLTGYALGASFATGLELLLSEEDLLAWGWRIPFLIAGPIGGIGLYLRMKLEETPAFAKIAAESEGREGNQTLAEFRKIFVNHWPAMLVCGGIVLVFNVTNYVLTSYMPTYLTQTLPDNGHAGTDSTTSQVLQIVVLLVSMVLITFIGRLSDKIGRKPVMYTGCVLLVVLAIPSVMLLKAGGTFATFSGLMLMGLMLLCFNSTSPSVLPALFPTDIRYGGLSIAFNISVSLFGGTTATVIAALIALTGNLDIPAYYLMGAGVIGAVAVYFAKESAGKRLPGSPPAAVDHEEAKVLVGAKN</sequence>
<evidence type="ECO:0000256" key="4">
    <source>
        <dbReference type="ARBA" id="ARBA00022475"/>
    </source>
</evidence>
<keyword evidence="8 9" id="KW-0472">Membrane</keyword>
<comment type="caution">
    <text evidence="11">The sequence shown here is derived from an EMBL/GenBank/DDBJ whole genome shotgun (WGS) entry which is preliminary data.</text>
</comment>
<feature type="transmembrane region" description="Helical" evidence="9">
    <location>
        <begin position="426"/>
        <end position="445"/>
    </location>
</feature>
<evidence type="ECO:0000313" key="14">
    <source>
        <dbReference type="Proteomes" id="UP001500483"/>
    </source>
</evidence>
<dbReference type="PANTHER" id="PTHR43528">
    <property type="entry name" value="ALPHA-KETOGLUTARATE PERMEASE"/>
    <property type="match status" value="1"/>
</dbReference>
<feature type="transmembrane region" description="Helical" evidence="9">
    <location>
        <begin position="58"/>
        <end position="82"/>
    </location>
</feature>
<dbReference type="RefSeq" id="WP_344924119.1">
    <property type="nucleotide sequence ID" value="NZ_BAAAYK010000015.1"/>
</dbReference>
<dbReference type="EMBL" id="BAAAYK010000038">
    <property type="protein sequence ID" value="GAA3357129.1"/>
    <property type="molecule type" value="Genomic_DNA"/>
</dbReference>
<dbReference type="PANTHER" id="PTHR43528:SF1">
    <property type="entry name" value="ALPHA-KETOGLUTARATE PERMEASE"/>
    <property type="match status" value="1"/>
</dbReference>
<proteinExistence type="inferred from homology"/>
<keyword evidence="3" id="KW-0813">Transport</keyword>
<dbReference type="Pfam" id="PF00083">
    <property type="entry name" value="Sugar_tr"/>
    <property type="match status" value="1"/>
</dbReference>
<feature type="transmembrane region" description="Helical" evidence="9">
    <location>
        <begin position="202"/>
        <end position="221"/>
    </location>
</feature>
<dbReference type="EMBL" id="BAAAYK010000015">
    <property type="protein sequence ID" value="GAA3353406.1"/>
    <property type="molecule type" value="Genomic_DNA"/>
</dbReference>
<dbReference type="InterPro" id="IPR005828">
    <property type="entry name" value="MFS_sugar_transport-like"/>
</dbReference>
<name>A0ABP6RIC8_9PSEU</name>
<feature type="transmembrane region" description="Helical" evidence="9">
    <location>
        <begin position="167"/>
        <end position="190"/>
    </location>
</feature>
<keyword evidence="4" id="KW-1003">Cell membrane</keyword>
<comment type="similarity">
    <text evidence="2">Belongs to the major facilitator superfamily. Metabolite:H+ Symporter (MHS) family (TC 2.A.1.6) family.</text>
</comment>
<evidence type="ECO:0000313" key="11">
    <source>
        <dbReference type="EMBL" id="GAA3353406.1"/>
    </source>
</evidence>
<reference evidence="14" key="2">
    <citation type="journal article" date="2019" name="Int. J. Syst. Evol. Microbiol.">
        <title>The Global Catalogue of Microorganisms (GCM) 10K type strain sequencing project: providing services to taxonomists for standard genome sequencing and annotation.</title>
        <authorList>
            <consortium name="The Broad Institute Genomics Platform"/>
            <consortium name="The Broad Institute Genome Sequencing Center for Infectious Disease"/>
            <person name="Wu L."/>
            <person name="Ma J."/>
        </authorList>
    </citation>
    <scope>NUCLEOTIDE SEQUENCE [LARGE SCALE GENOMIC DNA]</scope>
    <source>
        <strain evidence="14">JCM 9687</strain>
    </source>
</reference>
<dbReference type="PROSITE" id="PS00217">
    <property type="entry name" value="SUGAR_TRANSPORT_2"/>
    <property type="match status" value="1"/>
</dbReference>
<dbReference type="Proteomes" id="UP001500483">
    <property type="component" value="Unassembled WGS sequence"/>
</dbReference>
<keyword evidence="7 9" id="KW-1133">Transmembrane helix</keyword>
<dbReference type="SUPFAM" id="SSF103473">
    <property type="entry name" value="MFS general substrate transporter"/>
    <property type="match status" value="1"/>
</dbReference>
<evidence type="ECO:0000256" key="6">
    <source>
        <dbReference type="ARBA" id="ARBA00022847"/>
    </source>
</evidence>
<reference evidence="11" key="3">
    <citation type="submission" date="2023-12" db="EMBL/GenBank/DDBJ databases">
        <authorList>
            <person name="Sun Q."/>
            <person name="Inoue M."/>
        </authorList>
    </citation>
    <scope>NUCLEOTIDE SEQUENCE</scope>
    <source>
        <strain evidence="11">JCM 9687</strain>
    </source>
</reference>
<keyword evidence="6" id="KW-0769">Symport</keyword>
<feature type="transmembrane region" description="Helical" evidence="9">
    <location>
        <begin position="102"/>
        <end position="120"/>
    </location>
</feature>
<evidence type="ECO:0000256" key="5">
    <source>
        <dbReference type="ARBA" id="ARBA00022692"/>
    </source>
</evidence>
<comment type="subcellular location">
    <subcellularLocation>
        <location evidence="1">Cell membrane</location>
        <topology evidence="1">Multi-pass membrane protein</topology>
    </subcellularLocation>
</comment>
<keyword evidence="5 9" id="KW-0812">Transmembrane</keyword>
<feature type="transmembrane region" description="Helical" evidence="9">
    <location>
        <begin position="126"/>
        <end position="146"/>
    </location>
</feature>
<dbReference type="PROSITE" id="PS00216">
    <property type="entry name" value="SUGAR_TRANSPORT_1"/>
    <property type="match status" value="1"/>
</dbReference>